<organism evidence="3 4">
    <name type="scientific">Pseudorhizobium tarimense</name>
    <dbReference type="NCBI Taxonomy" id="1079109"/>
    <lineage>
        <taxon>Bacteria</taxon>
        <taxon>Pseudomonadati</taxon>
        <taxon>Pseudomonadota</taxon>
        <taxon>Alphaproteobacteria</taxon>
        <taxon>Hyphomicrobiales</taxon>
        <taxon>Rhizobiaceae</taxon>
        <taxon>Rhizobium/Agrobacterium group</taxon>
        <taxon>Pseudorhizobium</taxon>
    </lineage>
</organism>
<evidence type="ECO:0000259" key="2">
    <source>
        <dbReference type="Pfam" id="PF06812"/>
    </source>
</evidence>
<dbReference type="InterPro" id="IPR010657">
    <property type="entry name" value="ImpA_N"/>
</dbReference>
<accession>A0ABV2H451</accession>
<evidence type="ECO:0000313" key="3">
    <source>
        <dbReference type="EMBL" id="MET3585330.1"/>
    </source>
</evidence>
<gene>
    <name evidence="3" type="ORF">ABID21_001439</name>
</gene>
<dbReference type="RefSeq" id="WP_247243297.1">
    <property type="nucleotide sequence ID" value="NZ_JALJRA010000005.1"/>
</dbReference>
<feature type="domain" description="ImpA N-terminal" evidence="2">
    <location>
        <begin position="20"/>
        <end position="131"/>
    </location>
</feature>
<feature type="region of interest" description="Disordered" evidence="1">
    <location>
        <begin position="201"/>
        <end position="221"/>
    </location>
</feature>
<dbReference type="Proteomes" id="UP001549031">
    <property type="component" value="Unassembled WGS sequence"/>
</dbReference>
<dbReference type="Pfam" id="PF16989">
    <property type="entry name" value="T6SS_VasJ"/>
    <property type="match status" value="1"/>
</dbReference>
<dbReference type="NCBIfam" id="TIGR03362">
    <property type="entry name" value="VI_chp_7"/>
    <property type="match status" value="1"/>
</dbReference>
<dbReference type="Pfam" id="PF06812">
    <property type="entry name" value="ImpA_N"/>
    <property type="match status" value="1"/>
</dbReference>
<protein>
    <submittedName>
        <fullName evidence="3">Type VI secretion system protein VasJ</fullName>
    </submittedName>
</protein>
<dbReference type="PANTHER" id="PTHR37024">
    <property type="entry name" value="TYPE VI SECRETION SYSTEM DUF2094 AND IMPA-RELATED DOMAIN PROTEIN"/>
    <property type="match status" value="1"/>
</dbReference>
<keyword evidence="4" id="KW-1185">Reference proteome</keyword>
<reference evidence="3 4" key="1">
    <citation type="submission" date="2024-06" db="EMBL/GenBank/DDBJ databases">
        <title>Genomic Encyclopedia of Type Strains, Phase IV (KMG-IV): sequencing the most valuable type-strain genomes for metagenomic binning, comparative biology and taxonomic classification.</title>
        <authorList>
            <person name="Goeker M."/>
        </authorList>
    </citation>
    <scope>NUCLEOTIDE SEQUENCE [LARGE SCALE GENOMIC DNA]</scope>
    <source>
        <strain evidence="3 4">DSM 105042</strain>
    </source>
</reference>
<sequence length="557" mass="59584">MPDLDLDVLLGDPRSSIGTAAISVDLPAGIDLRDEPDFDQLETEFRKMETDGPKAVDWRQLNRRTLEVLTGRSKDIVLACRLVYGLHHEEGYKGLAVGSSIVRGMVAEHWENLFPGLKRERARAGSVDWMAERLGQIIEAQPPVTPEARTYALVAHDRLVELDELLSEKMQKFPVALGPLIRALRPVAREVRSEIEAKALAEAAARPPAEAPPSPPDEPEVTIAPVEAAPAAVPAPSTPAPPRPTAVAAPEIGDMPVAEGVDPAFDSLFSAAIKVSGALREAASADPRVYLASRFGAWSGITAAPPDRAGKTTLPPPQRHKLQELAALNAANNQHGLLLAAESAFVTSPYWLTMQFTVFRTMRALGSDYDAAREAIVGALALLLQRVPPLIDLSFSDGTPFADADTRAWISDEVAIGAGGNAAGGAMDKASGDAARLAQQGKIVDGLKLLSDFADTAPSGRERFLAKLEIGEFCLRHDLVQPAFALVQSLGKLAEDQCLARWEPALAARLLVLAWQCHAHKNAVRILGESAVQQGKAKLAEQLSALDIVQAVRLTSS</sequence>
<dbReference type="EMBL" id="JBEPLJ010000005">
    <property type="protein sequence ID" value="MET3585330.1"/>
    <property type="molecule type" value="Genomic_DNA"/>
</dbReference>
<comment type="caution">
    <text evidence="3">The sequence shown here is derived from an EMBL/GenBank/DDBJ whole genome shotgun (WGS) entry which is preliminary data.</text>
</comment>
<proteinExistence type="predicted"/>
<evidence type="ECO:0000313" key="4">
    <source>
        <dbReference type="Proteomes" id="UP001549031"/>
    </source>
</evidence>
<dbReference type="PANTHER" id="PTHR37024:SF3">
    <property type="entry name" value="TYPE VI SECRETION SYSTEM PROTEIN TSSA"/>
    <property type="match status" value="1"/>
</dbReference>
<dbReference type="InterPro" id="IPR017739">
    <property type="entry name" value="T6SS-assoc_VCA0119"/>
</dbReference>
<evidence type="ECO:0000256" key="1">
    <source>
        <dbReference type="SAM" id="MobiDB-lite"/>
    </source>
</evidence>
<name>A0ABV2H451_9HYPH</name>